<evidence type="ECO:0008006" key="4">
    <source>
        <dbReference type="Google" id="ProtNLM"/>
    </source>
</evidence>
<dbReference type="AlphaFoldDB" id="A0A9P0DC91"/>
<feature type="compositionally biased region" description="Low complexity" evidence="1">
    <location>
        <begin position="459"/>
        <end position="474"/>
    </location>
</feature>
<dbReference type="PANTHER" id="PTHR33273">
    <property type="entry name" value="DOMAIN-CONTAINING PROTEIN, PUTATIVE-RELATED"/>
    <property type="match status" value="1"/>
</dbReference>
<proteinExistence type="predicted"/>
<dbReference type="Proteomes" id="UP001153636">
    <property type="component" value="Chromosome 9"/>
</dbReference>
<accession>A0A9P0DC91</accession>
<dbReference type="PANTHER" id="PTHR33273:SF2">
    <property type="entry name" value="ENDONUCLEASE_EXONUCLEASE_PHOSPHATASE DOMAIN-CONTAINING PROTEIN"/>
    <property type="match status" value="1"/>
</dbReference>
<gene>
    <name evidence="2" type="ORF">PSYICH_LOCUS15303</name>
</gene>
<evidence type="ECO:0000313" key="3">
    <source>
        <dbReference type="Proteomes" id="UP001153636"/>
    </source>
</evidence>
<reference evidence="2" key="1">
    <citation type="submission" date="2022-01" db="EMBL/GenBank/DDBJ databases">
        <authorList>
            <person name="King R."/>
        </authorList>
    </citation>
    <scope>NUCLEOTIDE SEQUENCE</scope>
</reference>
<dbReference type="EMBL" id="OV651821">
    <property type="protein sequence ID" value="CAH1115736.1"/>
    <property type="molecule type" value="Genomic_DNA"/>
</dbReference>
<protein>
    <recommendedName>
        <fullName evidence="4">Gag-like protein</fullName>
    </recommendedName>
</protein>
<sequence length="551" mass="62706">MLPNSGTHNPVTKNTGTVPKIYQLPSDPRITIGIRSTDLPANIDKTIFNFNNGNATSEEDRSSENQYPQGQNLLFHSPNSTFPLRTKFSPIKNSQMDTDPTKDNQPFITPKKFSSNFEKLIREKSKKTLTKTSNRYHVLTEDSDSEMDDEKKSGKTREDKENSKTVENKEETIESILAENKASNTKNPPRKVTTTPKNKTHMPPIIIDGKTASQNTLVNDIKAIVSGKFSIKHTNTPTILFLEEKEDHEKMVNIIKAEKLPYHTYTNREEKTHEFVLRGLADGTKIEQIDEDLAEEYDIKARSIFRMNTKNRPLFLVITDPTITLDYLNKNARRVLYTRVVWELRKSVKQIVQCHTCQQWGHATANCGRQPKCVKCAGDHHTSTCLKTRDTPATCVNCGGDHPANYTKCKSYTDRLERLELNRMQKPQKTKYVPAPVPAINQWDARRTNGRIDDFPALPNRNTRPNVRNNSTSSIPRMEGPRQMAQGSVTADVTSLNEAFAELNSLVNIGELARAVRQLNAQIRLCKTGQELIETYNHFMTNVDFNFKLRN</sequence>
<name>A0A9P0DC91_9CUCU</name>
<feature type="region of interest" description="Disordered" evidence="1">
    <location>
        <begin position="132"/>
        <end position="206"/>
    </location>
</feature>
<feature type="compositionally biased region" description="Basic and acidic residues" evidence="1">
    <location>
        <begin position="149"/>
        <end position="172"/>
    </location>
</feature>
<feature type="compositionally biased region" description="Polar residues" evidence="1">
    <location>
        <begin position="1"/>
        <end position="17"/>
    </location>
</feature>
<evidence type="ECO:0000256" key="1">
    <source>
        <dbReference type="SAM" id="MobiDB-lite"/>
    </source>
</evidence>
<organism evidence="2 3">
    <name type="scientific">Psylliodes chrysocephalus</name>
    <dbReference type="NCBI Taxonomy" id="3402493"/>
    <lineage>
        <taxon>Eukaryota</taxon>
        <taxon>Metazoa</taxon>
        <taxon>Ecdysozoa</taxon>
        <taxon>Arthropoda</taxon>
        <taxon>Hexapoda</taxon>
        <taxon>Insecta</taxon>
        <taxon>Pterygota</taxon>
        <taxon>Neoptera</taxon>
        <taxon>Endopterygota</taxon>
        <taxon>Coleoptera</taxon>
        <taxon>Polyphaga</taxon>
        <taxon>Cucujiformia</taxon>
        <taxon>Chrysomeloidea</taxon>
        <taxon>Chrysomelidae</taxon>
        <taxon>Galerucinae</taxon>
        <taxon>Alticini</taxon>
        <taxon>Psylliodes</taxon>
    </lineage>
</organism>
<feature type="compositionally biased region" description="Polar residues" evidence="1">
    <location>
        <begin position="91"/>
        <end position="114"/>
    </location>
</feature>
<keyword evidence="3" id="KW-1185">Reference proteome</keyword>
<feature type="region of interest" description="Disordered" evidence="1">
    <location>
        <begin position="452"/>
        <end position="482"/>
    </location>
</feature>
<dbReference type="OrthoDB" id="6781223at2759"/>
<feature type="region of interest" description="Disordered" evidence="1">
    <location>
        <begin position="52"/>
        <end position="114"/>
    </location>
</feature>
<feature type="compositionally biased region" description="Polar residues" evidence="1">
    <location>
        <begin position="64"/>
        <end position="83"/>
    </location>
</feature>
<feature type="region of interest" description="Disordered" evidence="1">
    <location>
        <begin position="1"/>
        <end position="22"/>
    </location>
</feature>
<evidence type="ECO:0000313" key="2">
    <source>
        <dbReference type="EMBL" id="CAH1115736.1"/>
    </source>
</evidence>
<feature type="compositionally biased region" description="Polar residues" evidence="1">
    <location>
        <begin position="181"/>
        <end position="197"/>
    </location>
</feature>